<feature type="region of interest" description="Disordered" evidence="1">
    <location>
        <begin position="198"/>
        <end position="219"/>
    </location>
</feature>
<proteinExistence type="predicted"/>
<dbReference type="PANTHER" id="PTHR21354">
    <property type="entry name" value="ZINC FINGER PROTEIN 511"/>
    <property type="match status" value="1"/>
</dbReference>
<evidence type="ECO:0000259" key="2">
    <source>
        <dbReference type="SMART" id="SM00355"/>
    </source>
</evidence>
<dbReference type="InterPro" id="IPR039258">
    <property type="entry name" value="ZNF511"/>
</dbReference>
<name>A0A420I4X6_9PEZI</name>
<feature type="compositionally biased region" description="Polar residues" evidence="1">
    <location>
        <begin position="198"/>
        <end position="208"/>
    </location>
</feature>
<reference evidence="3 4" key="1">
    <citation type="journal article" date="2018" name="BMC Genomics">
        <title>Comparative genome analyses reveal sequence features reflecting distinct modes of host-adaptation between dicot and monocot powdery mildew.</title>
        <authorList>
            <person name="Wu Y."/>
            <person name="Ma X."/>
            <person name="Pan Z."/>
            <person name="Kale S.D."/>
            <person name="Song Y."/>
            <person name="King H."/>
            <person name="Zhang Q."/>
            <person name="Presley C."/>
            <person name="Deng X."/>
            <person name="Wei C.I."/>
            <person name="Xiao S."/>
        </authorList>
    </citation>
    <scope>NUCLEOTIDE SEQUENCE [LARGE SCALE GENOMIC DNA]</scope>
    <source>
        <strain evidence="3">UMSG3</strain>
    </source>
</reference>
<evidence type="ECO:0000313" key="4">
    <source>
        <dbReference type="Proteomes" id="UP000283383"/>
    </source>
</evidence>
<dbReference type="AlphaFoldDB" id="A0A420I4X6"/>
<feature type="region of interest" description="Disordered" evidence="1">
    <location>
        <begin position="243"/>
        <end position="264"/>
    </location>
</feature>
<dbReference type="SMART" id="SM00355">
    <property type="entry name" value="ZnF_C2H2"/>
    <property type="match status" value="2"/>
</dbReference>
<comment type="caution">
    <text evidence="3">The sequence shown here is derived from an EMBL/GenBank/DDBJ whole genome shotgun (WGS) entry which is preliminary data.</text>
</comment>
<accession>A0A420I4X6</accession>
<dbReference type="STRING" id="62708.A0A420I4X6"/>
<evidence type="ECO:0000256" key="1">
    <source>
        <dbReference type="SAM" id="MobiDB-lite"/>
    </source>
</evidence>
<feature type="compositionally biased region" description="Low complexity" evidence="1">
    <location>
        <begin position="254"/>
        <end position="264"/>
    </location>
</feature>
<dbReference type="EMBL" id="MCBQ01013064">
    <property type="protein sequence ID" value="RKF64691.1"/>
    <property type="molecule type" value="Genomic_DNA"/>
</dbReference>
<protein>
    <submittedName>
        <fullName evidence="3">Putative c2h2 type zinc finger domain protein</fullName>
    </submittedName>
</protein>
<gene>
    <name evidence="3" type="ORF">GcM3_130019</name>
</gene>
<feature type="domain" description="C2H2-type" evidence="2">
    <location>
        <begin position="125"/>
        <end position="150"/>
    </location>
</feature>
<organism evidence="3 4">
    <name type="scientific">Golovinomyces cichoracearum</name>
    <dbReference type="NCBI Taxonomy" id="62708"/>
    <lineage>
        <taxon>Eukaryota</taxon>
        <taxon>Fungi</taxon>
        <taxon>Dikarya</taxon>
        <taxon>Ascomycota</taxon>
        <taxon>Pezizomycotina</taxon>
        <taxon>Leotiomycetes</taxon>
        <taxon>Erysiphales</taxon>
        <taxon>Erysiphaceae</taxon>
        <taxon>Golovinomyces</taxon>
    </lineage>
</organism>
<sequence length="264" mass="30042">MAKRSWTDFEDSSLHEISSETTTPTASNSEVHSLIAEKGSRKFIQLDFENETAPTPVIYCSLPPHRLPIEFYSFEEHEIHYAKVHTNRCLKCNKILPSEHLLSLHIEENHNVIFTLKIERGDKMYACFVEDCDRLCSTPQKRRMHLIDKHFFSKDYDFNIVNHGIGNRNSMLRSCNRRTHGPPVAYHSSKAIAKNSGTNVHDTISSAKPLNESRQRNTDADADELVTAISALKFLPLSVRLGGKKKTDSKKTQDSSTSKFLPNK</sequence>
<evidence type="ECO:0000313" key="3">
    <source>
        <dbReference type="EMBL" id="RKF64691.1"/>
    </source>
</evidence>
<dbReference type="Proteomes" id="UP000283383">
    <property type="component" value="Unassembled WGS sequence"/>
</dbReference>
<feature type="domain" description="C2H2-type" evidence="2">
    <location>
        <begin position="87"/>
        <end position="110"/>
    </location>
</feature>
<dbReference type="PANTHER" id="PTHR21354:SF0">
    <property type="entry name" value="ZINC FINGER PROTEIN 511"/>
    <property type="match status" value="1"/>
</dbReference>
<keyword evidence="4" id="KW-1185">Reference proteome</keyword>
<dbReference type="InterPro" id="IPR013087">
    <property type="entry name" value="Znf_C2H2_type"/>
</dbReference>